<feature type="binding site" evidence="11">
    <location>
        <position position="111"/>
    </location>
    <ligand>
        <name>Zn(2+)</name>
        <dbReference type="ChEBI" id="CHEBI:29105"/>
        <note>ligand shared between dimeric partners</note>
    </ligand>
</feature>
<dbReference type="InterPro" id="IPR026660">
    <property type="entry name" value="PRA-CH"/>
</dbReference>
<evidence type="ECO:0000256" key="8">
    <source>
        <dbReference type="ARBA" id="ARBA00022605"/>
    </source>
</evidence>
<comment type="pathway">
    <text evidence="4">Amino-acid biosynthesis; L-histidine biosynthesis; L-histidine from 5-phospho-alpha-D-ribose 1-diphosphate: step 2/9.</text>
</comment>
<dbReference type="Gene3D" id="3.10.20.810">
    <property type="entry name" value="Phosphoribosyl-AMP cyclohydrolase"/>
    <property type="match status" value="1"/>
</dbReference>
<comment type="function">
    <text evidence="11">Catalyzes the hydrolysis of the adenine ring of phosphoribosyl-AMP.</text>
</comment>
<comment type="cofactor">
    <cofactor evidence="11">
        <name>Zn(2+)</name>
        <dbReference type="ChEBI" id="CHEBI:29105"/>
    </cofactor>
    <text evidence="11">Binds 1 zinc ion per subunit.</text>
</comment>
<name>A0A517R1J0_9PLAN</name>
<dbReference type="GO" id="GO:0000287">
    <property type="term" value="F:magnesium ion binding"/>
    <property type="evidence" value="ECO:0007669"/>
    <property type="project" value="UniProtKB-UniRule"/>
</dbReference>
<dbReference type="AlphaFoldDB" id="A0A517R1J0"/>
<dbReference type="PANTHER" id="PTHR42945:SF1">
    <property type="entry name" value="HISTIDINE BIOSYNTHESIS BIFUNCTIONAL PROTEIN HIS7"/>
    <property type="match status" value="1"/>
</dbReference>
<evidence type="ECO:0000256" key="5">
    <source>
        <dbReference type="ARBA" id="ARBA00007731"/>
    </source>
</evidence>
<proteinExistence type="inferred from homology"/>
<feature type="binding site" evidence="11">
    <location>
        <position position="97"/>
    </location>
    <ligand>
        <name>Mg(2+)</name>
        <dbReference type="ChEBI" id="CHEBI:18420"/>
    </ligand>
</feature>
<dbReference type="InterPro" id="IPR038019">
    <property type="entry name" value="PRib_AMP_CycHydrolase_sf"/>
</dbReference>
<dbReference type="Pfam" id="PF01502">
    <property type="entry name" value="PRA-CH"/>
    <property type="match status" value="1"/>
</dbReference>
<evidence type="ECO:0000256" key="10">
    <source>
        <dbReference type="ARBA" id="ARBA00023102"/>
    </source>
</evidence>
<keyword evidence="10 11" id="KW-0368">Histidine biosynthesis</keyword>
<dbReference type="OrthoDB" id="9795769at2"/>
<dbReference type="GO" id="GO:0004636">
    <property type="term" value="F:phosphoribosyl-ATP diphosphatase activity"/>
    <property type="evidence" value="ECO:0007669"/>
    <property type="project" value="UniProtKB-EC"/>
</dbReference>
<dbReference type="EMBL" id="CP036268">
    <property type="protein sequence ID" value="QDT37757.1"/>
    <property type="molecule type" value="Genomic_DNA"/>
</dbReference>
<evidence type="ECO:0000256" key="9">
    <source>
        <dbReference type="ARBA" id="ARBA00022801"/>
    </source>
</evidence>
<comment type="catalytic activity">
    <reaction evidence="2">
        <text>1-(5-phospho-beta-D-ribosyl)-ATP + H2O = 1-(5-phospho-beta-D-ribosyl)-5'-AMP + diphosphate + H(+)</text>
        <dbReference type="Rhea" id="RHEA:22828"/>
        <dbReference type="ChEBI" id="CHEBI:15377"/>
        <dbReference type="ChEBI" id="CHEBI:15378"/>
        <dbReference type="ChEBI" id="CHEBI:33019"/>
        <dbReference type="ChEBI" id="CHEBI:59457"/>
        <dbReference type="ChEBI" id="CHEBI:73183"/>
        <dbReference type="EC" id="3.6.1.31"/>
    </reaction>
</comment>
<dbReference type="FunFam" id="3.10.20.810:FF:000001">
    <property type="entry name" value="Histidine biosynthesis bifunctional protein HisIE"/>
    <property type="match status" value="1"/>
</dbReference>
<keyword evidence="7 11" id="KW-0963">Cytoplasm</keyword>
<keyword evidence="11" id="KW-0460">Magnesium</keyword>
<keyword evidence="11" id="KW-0479">Metal-binding</keyword>
<dbReference type="NCBIfam" id="NF000768">
    <property type="entry name" value="PRK00051.1"/>
    <property type="match status" value="1"/>
</dbReference>
<dbReference type="PANTHER" id="PTHR42945">
    <property type="entry name" value="HISTIDINE BIOSYNTHESIS BIFUNCTIONAL PROTEIN"/>
    <property type="match status" value="1"/>
</dbReference>
<comment type="catalytic activity">
    <reaction evidence="1 11">
        <text>1-(5-phospho-beta-D-ribosyl)-5'-AMP + H2O = 1-(5-phospho-beta-D-ribosyl)-5-[(5-phospho-beta-D-ribosylamino)methylideneamino]imidazole-4-carboxamide</text>
        <dbReference type="Rhea" id="RHEA:20049"/>
        <dbReference type="ChEBI" id="CHEBI:15377"/>
        <dbReference type="ChEBI" id="CHEBI:58435"/>
        <dbReference type="ChEBI" id="CHEBI:59457"/>
        <dbReference type="EC" id="3.5.4.19"/>
    </reaction>
</comment>
<keyword evidence="9 11" id="KW-0378">Hydrolase</keyword>
<dbReference type="GO" id="GO:0005737">
    <property type="term" value="C:cytoplasm"/>
    <property type="evidence" value="ECO:0007669"/>
    <property type="project" value="UniProtKB-SubCell"/>
</dbReference>
<dbReference type="SUPFAM" id="SSF141734">
    <property type="entry name" value="HisI-like"/>
    <property type="match status" value="1"/>
</dbReference>
<evidence type="ECO:0000256" key="4">
    <source>
        <dbReference type="ARBA" id="ARBA00005204"/>
    </source>
</evidence>
<gene>
    <name evidence="11" type="primary">hisI</name>
    <name evidence="13" type="ORF">Pan189_21390</name>
</gene>
<feature type="binding site" evidence="11">
    <location>
        <position position="118"/>
    </location>
    <ligand>
        <name>Zn(2+)</name>
        <dbReference type="ChEBI" id="CHEBI:29105"/>
        <note>ligand shared between dimeric partners</note>
    </ligand>
</feature>
<keyword evidence="8 11" id="KW-0028">Amino-acid biosynthesis</keyword>
<dbReference type="KEGG" id="svp:Pan189_21390"/>
<evidence type="ECO:0000256" key="3">
    <source>
        <dbReference type="ARBA" id="ARBA00005169"/>
    </source>
</evidence>
<dbReference type="UniPathway" id="UPA00031">
    <property type="reaction ID" value="UER00008"/>
</dbReference>
<comment type="similarity">
    <text evidence="11">Belongs to the PRA-CH family.</text>
</comment>
<keyword evidence="14" id="KW-1185">Reference proteome</keyword>
<dbReference type="HAMAP" id="MF_01021">
    <property type="entry name" value="HisI"/>
    <property type="match status" value="1"/>
</dbReference>
<dbReference type="EC" id="3.5.4.19" evidence="11"/>
<dbReference type="RefSeq" id="WP_145363846.1">
    <property type="nucleotide sequence ID" value="NZ_CP036268.1"/>
</dbReference>
<evidence type="ECO:0000313" key="13">
    <source>
        <dbReference type="EMBL" id="QDT37757.1"/>
    </source>
</evidence>
<comment type="similarity">
    <text evidence="6">In the N-terminal section; belongs to the PRA-CH family.</text>
</comment>
<sequence length="155" mass="16990">MSTASAFADRGSKEQIETGSAFAPKFDEKGLIPAIATDFDSGEVLMQAWMNAEALAKTIEIGEAVYWSRSRQELWHKGATSGHTQIVKELRTDCDQDSIWLRVEQKGGAACHVGYRSCFYRRIPVGAQAAGDAELEVTESEKAYDPAAVYGKKSH</sequence>
<comment type="subcellular location">
    <subcellularLocation>
        <location evidence="11">Cytoplasm</location>
    </subcellularLocation>
</comment>
<dbReference type="GO" id="GO:0004635">
    <property type="term" value="F:phosphoribosyl-AMP cyclohydrolase activity"/>
    <property type="evidence" value="ECO:0007669"/>
    <property type="project" value="UniProtKB-UniRule"/>
</dbReference>
<evidence type="ECO:0000256" key="2">
    <source>
        <dbReference type="ARBA" id="ARBA00001460"/>
    </source>
</evidence>
<comment type="subunit">
    <text evidence="11">Homodimer.</text>
</comment>
<dbReference type="GO" id="GO:0008270">
    <property type="term" value="F:zinc ion binding"/>
    <property type="evidence" value="ECO:0007669"/>
    <property type="project" value="UniProtKB-UniRule"/>
</dbReference>
<evidence type="ECO:0000256" key="7">
    <source>
        <dbReference type="ARBA" id="ARBA00022490"/>
    </source>
</evidence>
<dbReference type="GO" id="GO:0000105">
    <property type="term" value="P:L-histidine biosynthetic process"/>
    <property type="evidence" value="ECO:0007669"/>
    <property type="project" value="UniProtKB-UniRule"/>
</dbReference>
<feature type="binding site" evidence="11">
    <location>
        <position position="94"/>
    </location>
    <ligand>
        <name>Zn(2+)</name>
        <dbReference type="ChEBI" id="CHEBI:29105"/>
        <note>ligand shared between dimeric partners</note>
    </ligand>
</feature>
<evidence type="ECO:0000256" key="11">
    <source>
        <dbReference type="HAMAP-Rule" id="MF_01021"/>
    </source>
</evidence>
<dbReference type="Proteomes" id="UP000317318">
    <property type="component" value="Chromosome"/>
</dbReference>
<protein>
    <recommendedName>
        <fullName evidence="11">Phosphoribosyl-AMP cyclohydrolase</fullName>
        <shortName evidence="11">PRA-CH</shortName>
        <ecNumber evidence="11">3.5.4.19</ecNumber>
    </recommendedName>
</protein>
<reference evidence="13 14" key="1">
    <citation type="submission" date="2019-02" db="EMBL/GenBank/DDBJ databases">
        <title>Deep-cultivation of Planctomycetes and their phenomic and genomic characterization uncovers novel biology.</title>
        <authorList>
            <person name="Wiegand S."/>
            <person name="Jogler M."/>
            <person name="Boedeker C."/>
            <person name="Pinto D."/>
            <person name="Vollmers J."/>
            <person name="Rivas-Marin E."/>
            <person name="Kohn T."/>
            <person name="Peeters S.H."/>
            <person name="Heuer A."/>
            <person name="Rast P."/>
            <person name="Oberbeckmann S."/>
            <person name="Bunk B."/>
            <person name="Jeske O."/>
            <person name="Meyerdierks A."/>
            <person name="Storesund J.E."/>
            <person name="Kallscheuer N."/>
            <person name="Luecker S."/>
            <person name="Lage O.M."/>
            <person name="Pohl T."/>
            <person name="Merkel B.J."/>
            <person name="Hornburger P."/>
            <person name="Mueller R.-W."/>
            <person name="Bruemmer F."/>
            <person name="Labrenz M."/>
            <person name="Spormann A.M."/>
            <person name="Op den Camp H."/>
            <person name="Overmann J."/>
            <person name="Amann R."/>
            <person name="Jetten M.S.M."/>
            <person name="Mascher T."/>
            <person name="Medema M.H."/>
            <person name="Devos D.P."/>
            <person name="Kaster A.-K."/>
            <person name="Ovreas L."/>
            <person name="Rohde M."/>
            <person name="Galperin M.Y."/>
            <person name="Jogler C."/>
        </authorList>
    </citation>
    <scope>NUCLEOTIDE SEQUENCE [LARGE SCALE GENOMIC DNA]</scope>
    <source>
        <strain evidence="13 14">Pan189</strain>
    </source>
</reference>
<comment type="pathway">
    <text evidence="3 11">Amino-acid biosynthesis; L-histidine biosynthesis; L-histidine from 5-phospho-alpha-D-ribose 1-diphosphate: step 3/9.</text>
</comment>
<feature type="binding site" evidence="11">
    <location>
        <position position="95"/>
    </location>
    <ligand>
        <name>Mg(2+)</name>
        <dbReference type="ChEBI" id="CHEBI:18420"/>
    </ligand>
</feature>
<evidence type="ECO:0000313" key="14">
    <source>
        <dbReference type="Proteomes" id="UP000317318"/>
    </source>
</evidence>
<organism evidence="13 14">
    <name type="scientific">Stratiformator vulcanicus</name>
    <dbReference type="NCBI Taxonomy" id="2527980"/>
    <lineage>
        <taxon>Bacteria</taxon>
        <taxon>Pseudomonadati</taxon>
        <taxon>Planctomycetota</taxon>
        <taxon>Planctomycetia</taxon>
        <taxon>Planctomycetales</taxon>
        <taxon>Planctomycetaceae</taxon>
        <taxon>Stratiformator</taxon>
    </lineage>
</organism>
<comment type="similarity">
    <text evidence="5">In the C-terminal section; belongs to the PRA-PH family.</text>
</comment>
<evidence type="ECO:0000256" key="6">
    <source>
        <dbReference type="ARBA" id="ARBA00008299"/>
    </source>
</evidence>
<evidence type="ECO:0000256" key="1">
    <source>
        <dbReference type="ARBA" id="ARBA00000024"/>
    </source>
</evidence>
<feature type="domain" description="Phosphoribosyl-AMP cyclohydrolase" evidence="12">
    <location>
        <begin position="46"/>
        <end position="120"/>
    </location>
</feature>
<accession>A0A517R1J0</accession>
<comment type="cofactor">
    <cofactor evidence="11">
        <name>Mg(2+)</name>
        <dbReference type="ChEBI" id="CHEBI:18420"/>
    </cofactor>
    <text evidence="11">Binds 1 Mg(2+) ion per subunit.</text>
</comment>
<feature type="binding site" evidence="11">
    <location>
        <position position="93"/>
    </location>
    <ligand>
        <name>Mg(2+)</name>
        <dbReference type="ChEBI" id="CHEBI:18420"/>
    </ligand>
</feature>
<dbReference type="InterPro" id="IPR002496">
    <property type="entry name" value="PRib_AMP_CycHydrolase_dom"/>
</dbReference>
<keyword evidence="11" id="KW-0862">Zinc</keyword>
<evidence type="ECO:0000259" key="12">
    <source>
        <dbReference type="Pfam" id="PF01502"/>
    </source>
</evidence>